<protein>
    <submittedName>
        <fullName evidence="2">Uncharacterized protein</fullName>
    </submittedName>
</protein>
<feature type="non-terminal residue" evidence="2">
    <location>
        <position position="1"/>
    </location>
</feature>
<reference evidence="2" key="1">
    <citation type="submission" date="2021-06" db="EMBL/GenBank/DDBJ databases">
        <title>Chromosome-level genome assembly of the red-tail catfish (Hemibagrus wyckioides).</title>
        <authorList>
            <person name="Shao F."/>
        </authorList>
    </citation>
    <scope>NUCLEOTIDE SEQUENCE</scope>
    <source>
        <strain evidence="2">EC202008001</strain>
        <tissue evidence="2">Blood</tissue>
    </source>
</reference>
<feature type="compositionally biased region" description="Low complexity" evidence="1">
    <location>
        <begin position="29"/>
        <end position="47"/>
    </location>
</feature>
<evidence type="ECO:0000313" key="3">
    <source>
        <dbReference type="Proteomes" id="UP000824219"/>
    </source>
</evidence>
<feature type="non-terminal residue" evidence="2">
    <location>
        <position position="110"/>
    </location>
</feature>
<sequence>NISFGDFLSDHLALTGGDIVETPAPLQTTPPMETEPNNTPEPAPVEVQPSEPHPSASPSNPKERKKYNREFLLRLRFISASMRRPEETTFFPHTQSYTNQKKPQYIIIKC</sequence>
<evidence type="ECO:0000313" key="2">
    <source>
        <dbReference type="EMBL" id="KAG7313775.1"/>
    </source>
</evidence>
<organism evidence="2 3">
    <name type="scientific">Hemibagrus wyckioides</name>
    <dbReference type="NCBI Taxonomy" id="337641"/>
    <lineage>
        <taxon>Eukaryota</taxon>
        <taxon>Metazoa</taxon>
        <taxon>Chordata</taxon>
        <taxon>Craniata</taxon>
        <taxon>Vertebrata</taxon>
        <taxon>Euteleostomi</taxon>
        <taxon>Actinopterygii</taxon>
        <taxon>Neopterygii</taxon>
        <taxon>Teleostei</taxon>
        <taxon>Ostariophysi</taxon>
        <taxon>Siluriformes</taxon>
        <taxon>Bagridae</taxon>
        <taxon>Hemibagrus</taxon>
    </lineage>
</organism>
<comment type="caution">
    <text evidence="2">The sequence shown here is derived from an EMBL/GenBank/DDBJ whole genome shotgun (WGS) entry which is preliminary data.</text>
</comment>
<dbReference type="Proteomes" id="UP000824219">
    <property type="component" value="Unassembled WGS sequence"/>
</dbReference>
<gene>
    <name evidence="2" type="ORF">KOW79_000109</name>
</gene>
<keyword evidence="3" id="KW-1185">Reference proteome</keyword>
<feature type="region of interest" description="Disordered" evidence="1">
    <location>
        <begin position="15"/>
        <end position="67"/>
    </location>
</feature>
<name>A0A9D3S811_9TELE</name>
<accession>A0A9D3S811</accession>
<dbReference type="AlphaFoldDB" id="A0A9D3S811"/>
<dbReference type="EMBL" id="JAHKSW010000038">
    <property type="protein sequence ID" value="KAG7313775.1"/>
    <property type="molecule type" value="Genomic_DNA"/>
</dbReference>
<proteinExistence type="predicted"/>
<evidence type="ECO:0000256" key="1">
    <source>
        <dbReference type="SAM" id="MobiDB-lite"/>
    </source>
</evidence>